<reference evidence="2" key="1">
    <citation type="journal article" date="2010" name="PLoS Negl. Trop. Dis.">
        <title>The genome sequence of Trypanosoma brucei gambiense, causative agent of chronic human african trypanosomiasis.</title>
        <authorList>
            <person name="Jackson A.P."/>
            <person name="Sanders M."/>
            <person name="Berry A."/>
            <person name="McQuillan J."/>
            <person name="Aslett M.A."/>
            <person name="Quail M.A."/>
            <person name="Chukualim B."/>
            <person name="Capewell P."/>
            <person name="MacLeod A."/>
            <person name="Melville S.E."/>
            <person name="Gibson W."/>
            <person name="Barry J.D."/>
            <person name="Berriman M."/>
            <person name="Hertz-Fowler C."/>
        </authorList>
    </citation>
    <scope>NUCLEOTIDE SEQUENCE [LARGE SCALE GENOMIC DNA]</scope>
    <source>
        <strain evidence="2">MHOM/CI/86/DAL972</strain>
    </source>
</reference>
<protein>
    <submittedName>
        <fullName evidence="1">Uncharacterized protein</fullName>
    </submittedName>
</protein>
<evidence type="ECO:0000313" key="2">
    <source>
        <dbReference type="Proteomes" id="UP000002316"/>
    </source>
</evidence>
<dbReference type="EMBL" id="FN554970">
    <property type="protein sequence ID" value="CBH12067.1"/>
    <property type="molecule type" value="Genomic_DNA"/>
</dbReference>
<accession>C9ZRT1</accession>
<organism evidence="1 2">
    <name type="scientific">Trypanosoma brucei gambiense (strain MHOM/CI/86/DAL972)</name>
    <dbReference type="NCBI Taxonomy" id="679716"/>
    <lineage>
        <taxon>Eukaryota</taxon>
        <taxon>Discoba</taxon>
        <taxon>Euglenozoa</taxon>
        <taxon>Kinetoplastea</taxon>
        <taxon>Metakinetoplastina</taxon>
        <taxon>Trypanosomatida</taxon>
        <taxon>Trypanosomatidae</taxon>
        <taxon>Trypanosoma</taxon>
    </lineage>
</organism>
<proteinExistence type="predicted"/>
<sequence length="138" mass="16434">MYLYSRQFLSLRSRQRYSQAHTRASILSFLFFFFCRQLPHFTRRPPPIKLSLTWYVKMRDMVGHAFPSMPRKERQHLYISVPNENIHLFMPGKTINVITQPSQVVNDNHSGTPTPAISFYPFHKYKPLYTNIYVCICM</sequence>
<dbReference type="RefSeq" id="XP_011774350.1">
    <property type="nucleotide sequence ID" value="XM_011776048.1"/>
</dbReference>
<gene>
    <name evidence="1" type="ORF">TbgDal_VII460</name>
</gene>
<dbReference type="Proteomes" id="UP000002316">
    <property type="component" value="Chromosome 7"/>
</dbReference>
<evidence type="ECO:0000313" key="1">
    <source>
        <dbReference type="EMBL" id="CBH12067.1"/>
    </source>
</evidence>
<dbReference type="AlphaFoldDB" id="C9ZRT1"/>
<name>C9ZRT1_TRYB9</name>
<dbReference type="KEGG" id="tbg:TbgDal_VII460"/>
<dbReference type="GeneID" id="23862684"/>